<sequence>MIIRMGIYELEGTPQELVEYDRLTDEYEEAKRLAAATKDVTVNAQLHGRHYMRVEIDLDQTCTTQDVQQKVRQVLNEFFEKNKFKIIS</sequence>
<protein>
    <submittedName>
        <fullName evidence="1">Uncharacterized protein</fullName>
    </submittedName>
</protein>
<evidence type="ECO:0000313" key="1">
    <source>
        <dbReference type="EMBL" id="TQS01361.1"/>
    </source>
</evidence>
<evidence type="ECO:0000313" key="2">
    <source>
        <dbReference type="EMBL" id="TQS01416.1"/>
    </source>
</evidence>
<gene>
    <name evidence="1" type="ORF">FKV70_03240</name>
    <name evidence="2" type="ORF">FKV70_03530</name>
</gene>
<name>A0ABY3BAI5_9BACL</name>
<reference evidence="1 3" key="1">
    <citation type="submission" date="2019-07" db="EMBL/GenBank/DDBJ databases">
        <title>Paenibacillus ottowii sp. nov. isolated from a fermentation system processing bovine manure.</title>
        <authorList>
            <person name="Velazquez L.F."/>
            <person name="Rajbanshi S."/>
            <person name="Guan S."/>
            <person name="Hinchee M."/>
            <person name="Welsh A."/>
        </authorList>
    </citation>
    <scope>NUCLEOTIDE SEQUENCE [LARGE SCALE GENOMIC DNA]</scope>
    <source>
        <strain evidence="1 3">MS2379</strain>
    </source>
</reference>
<comment type="caution">
    <text evidence="1">The sequence shown here is derived from an EMBL/GenBank/DDBJ whole genome shotgun (WGS) entry which is preliminary data.</text>
</comment>
<organism evidence="1 3">
    <name type="scientific">Paenibacillus ottowii</name>
    <dbReference type="NCBI Taxonomy" id="2315729"/>
    <lineage>
        <taxon>Bacteria</taxon>
        <taxon>Bacillati</taxon>
        <taxon>Bacillota</taxon>
        <taxon>Bacilli</taxon>
        <taxon>Bacillales</taxon>
        <taxon>Paenibacillaceae</taxon>
        <taxon>Paenibacillus</taxon>
    </lineage>
</organism>
<evidence type="ECO:0000313" key="3">
    <source>
        <dbReference type="Proteomes" id="UP000319219"/>
    </source>
</evidence>
<proteinExistence type="predicted"/>
<dbReference type="EMBL" id="VIJZ01000001">
    <property type="protein sequence ID" value="TQS01416.1"/>
    <property type="molecule type" value="Genomic_DNA"/>
</dbReference>
<dbReference type="Proteomes" id="UP000319219">
    <property type="component" value="Unassembled WGS sequence"/>
</dbReference>
<accession>A0ABY3BAI5</accession>
<dbReference type="RefSeq" id="WP_142611804.1">
    <property type="nucleotide sequence ID" value="NZ_VIJZ01000001.1"/>
</dbReference>
<keyword evidence="3" id="KW-1185">Reference proteome</keyword>
<dbReference type="EMBL" id="VIJZ01000001">
    <property type="protein sequence ID" value="TQS01361.1"/>
    <property type="molecule type" value="Genomic_DNA"/>
</dbReference>